<comment type="caution">
    <text evidence="3">The sequence shown here is derived from an EMBL/GenBank/DDBJ whole genome shotgun (WGS) entry which is preliminary data.</text>
</comment>
<name>A0A5C8PTQ0_9HYPH</name>
<organism evidence="3 4">
    <name type="scientific">Vineibacter terrae</name>
    <dbReference type="NCBI Taxonomy" id="2586908"/>
    <lineage>
        <taxon>Bacteria</taxon>
        <taxon>Pseudomonadati</taxon>
        <taxon>Pseudomonadota</taxon>
        <taxon>Alphaproteobacteria</taxon>
        <taxon>Hyphomicrobiales</taxon>
        <taxon>Vineibacter</taxon>
    </lineage>
</organism>
<accession>A0A5C8PTQ0</accession>
<sequence length="159" mass="17140">MTPAARTGASTRTSQVIKARPEAVYAAFMDAAALMAWLPPAQMTARMHAFDARVGGGYRMSLFYPPDEQAFHGKTADKEDMVDVRFMALAPPHRIVQAVRFVTADPAFAGGMTMTVTLDPVPDGTAVTLSFENLPPGLRPEDNDAGARLSLAQLARFVE</sequence>
<dbReference type="InterPro" id="IPR013538">
    <property type="entry name" value="ASHA1/2-like_C"/>
</dbReference>
<reference evidence="3 4" key="1">
    <citation type="submission" date="2019-06" db="EMBL/GenBank/DDBJ databases">
        <title>New taxonomy in bacterial strain CC-CFT640, isolated from vineyard.</title>
        <authorList>
            <person name="Lin S.-Y."/>
            <person name="Tsai C.-F."/>
            <person name="Young C.-C."/>
        </authorList>
    </citation>
    <scope>NUCLEOTIDE SEQUENCE [LARGE SCALE GENOMIC DNA]</scope>
    <source>
        <strain evidence="3 4">CC-CFT640</strain>
    </source>
</reference>
<protein>
    <submittedName>
        <fullName evidence="3">ATPase</fullName>
    </submittedName>
</protein>
<dbReference type="Pfam" id="PF08327">
    <property type="entry name" value="AHSA1"/>
    <property type="match status" value="1"/>
</dbReference>
<evidence type="ECO:0000259" key="2">
    <source>
        <dbReference type="Pfam" id="PF08327"/>
    </source>
</evidence>
<evidence type="ECO:0000313" key="3">
    <source>
        <dbReference type="EMBL" id="TXL81742.1"/>
    </source>
</evidence>
<feature type="domain" description="Activator of Hsp90 ATPase homologue 1/2-like C-terminal" evidence="2">
    <location>
        <begin position="18"/>
        <end position="159"/>
    </location>
</feature>
<gene>
    <name evidence="3" type="ORF">FHP25_04220</name>
</gene>
<dbReference type="Gene3D" id="3.30.530.20">
    <property type="match status" value="1"/>
</dbReference>
<dbReference type="EMBL" id="VDUZ01000003">
    <property type="protein sequence ID" value="TXL81742.1"/>
    <property type="molecule type" value="Genomic_DNA"/>
</dbReference>
<dbReference type="Proteomes" id="UP000321638">
    <property type="component" value="Unassembled WGS sequence"/>
</dbReference>
<dbReference type="InterPro" id="IPR023393">
    <property type="entry name" value="START-like_dom_sf"/>
</dbReference>
<keyword evidence="4" id="KW-1185">Reference proteome</keyword>
<dbReference type="RefSeq" id="WP_147845649.1">
    <property type="nucleotide sequence ID" value="NZ_VDUZ01000003.1"/>
</dbReference>
<evidence type="ECO:0000256" key="1">
    <source>
        <dbReference type="ARBA" id="ARBA00006817"/>
    </source>
</evidence>
<proteinExistence type="inferred from homology"/>
<comment type="similarity">
    <text evidence="1">Belongs to the AHA1 family.</text>
</comment>
<dbReference type="SUPFAM" id="SSF55961">
    <property type="entry name" value="Bet v1-like"/>
    <property type="match status" value="1"/>
</dbReference>
<evidence type="ECO:0000313" key="4">
    <source>
        <dbReference type="Proteomes" id="UP000321638"/>
    </source>
</evidence>
<dbReference type="OrthoDB" id="9786557at2"/>
<dbReference type="AlphaFoldDB" id="A0A5C8PTQ0"/>